<comment type="caution">
    <text evidence="1">The sequence shown here is derived from an EMBL/GenBank/DDBJ whole genome shotgun (WGS) entry which is preliminary data.</text>
</comment>
<reference evidence="1 2" key="1">
    <citation type="journal article" date="2019" name="J Genomics">
        <title>The Draft Genome of a Hydrogen-producing Cyanobacterium, Arthrospira platensis NIES-46.</title>
        <authorList>
            <person name="Suzuki S."/>
            <person name="Yamaguchi H."/>
            <person name="Kawachi M."/>
        </authorList>
    </citation>
    <scope>NUCLEOTIDE SEQUENCE [LARGE SCALE GENOMIC DNA]</scope>
    <source>
        <strain evidence="1 2">NIES-46</strain>
    </source>
</reference>
<keyword evidence="2" id="KW-1185">Reference proteome</keyword>
<evidence type="ECO:0000313" key="1">
    <source>
        <dbReference type="EMBL" id="GCE96760.1"/>
    </source>
</evidence>
<evidence type="ECO:0000313" key="2">
    <source>
        <dbReference type="Proteomes" id="UP000326169"/>
    </source>
</evidence>
<gene>
    <name evidence="1" type="ORF">NIES46_48330</name>
</gene>
<dbReference type="Proteomes" id="UP000326169">
    <property type="component" value="Unassembled WGS sequence"/>
</dbReference>
<protein>
    <submittedName>
        <fullName evidence="1">Uncharacterized protein</fullName>
    </submittedName>
</protein>
<dbReference type="EMBL" id="BIMW01000272">
    <property type="protein sequence ID" value="GCE96760.1"/>
    <property type="molecule type" value="Genomic_DNA"/>
</dbReference>
<sequence length="121" mass="14111">MNKLHYKGLFSIDGELINTTYNPHLFESETTQIAYRILTPIKEHKTQEILDLAYSYMGCYSPRGDYRGHATARLTNEGSLRVSIVGNPQFWEVCKKISNVIINHQRIVNHEYRILRQKTGR</sequence>
<accession>A0A5M3TF62</accession>
<proteinExistence type="predicted"/>
<name>A0A5M3TF62_LIMPL</name>
<organism evidence="1 2">
    <name type="scientific">Limnospira platensis NIES-46</name>
    <dbReference type="NCBI Taxonomy" id="1236695"/>
    <lineage>
        <taxon>Bacteria</taxon>
        <taxon>Bacillati</taxon>
        <taxon>Cyanobacteriota</taxon>
        <taxon>Cyanophyceae</taxon>
        <taxon>Oscillatoriophycideae</taxon>
        <taxon>Oscillatoriales</taxon>
        <taxon>Sirenicapillariaceae</taxon>
        <taxon>Limnospira</taxon>
    </lineage>
</organism>